<gene>
    <name evidence="1" type="ordered locus">HBHAL_3900</name>
</gene>
<evidence type="ECO:0000313" key="2">
    <source>
        <dbReference type="Proteomes" id="UP000007397"/>
    </source>
</evidence>
<keyword evidence="2" id="KW-1185">Reference proteome</keyword>
<organism evidence="1 2">
    <name type="scientific">Halobacillus halophilus (strain ATCC 35676 / DSM 2266 / JCM 20832 / KCTC 3685 / LMG 17431 / NBRC 102448 / NCIMB 2269)</name>
    <name type="common">Sporosarcina halophila</name>
    <dbReference type="NCBI Taxonomy" id="866895"/>
    <lineage>
        <taxon>Bacteria</taxon>
        <taxon>Bacillati</taxon>
        <taxon>Bacillota</taxon>
        <taxon>Bacilli</taxon>
        <taxon>Bacillales</taxon>
        <taxon>Bacillaceae</taxon>
        <taxon>Halobacillus</taxon>
    </lineage>
</organism>
<dbReference type="EMBL" id="HE717023">
    <property type="protein sequence ID" value="CCG46242.1"/>
    <property type="molecule type" value="Genomic_DNA"/>
</dbReference>
<dbReference type="Proteomes" id="UP000007397">
    <property type="component" value="Chromosome"/>
</dbReference>
<proteinExistence type="predicted"/>
<dbReference type="HOGENOM" id="CLU_3328591_0_0_9"/>
<accession>I0JQ22</accession>
<sequence>MNHLFKKQRQIAAFAFFLAYIERLRFTIISYRMSFGGN</sequence>
<dbReference type="AlphaFoldDB" id="I0JQ22"/>
<reference evidence="1 2" key="1">
    <citation type="journal article" date="2013" name="Environ. Microbiol.">
        <title>Chloride and organic osmolytes: a hybrid strategy to cope with elevated salinities by the moderately halophilic, chloride-dependent bacterium Halobacillus halophilus.</title>
        <authorList>
            <person name="Saum S.H."/>
            <person name="Pfeiffer F."/>
            <person name="Palm P."/>
            <person name="Rampp M."/>
            <person name="Schuster S.C."/>
            <person name="Muller V."/>
            <person name="Oesterhelt D."/>
        </authorList>
    </citation>
    <scope>NUCLEOTIDE SEQUENCE [LARGE SCALE GENOMIC DNA]</scope>
    <source>
        <strain evidence="2">ATCC 35676 / DSM 2266 / JCM 20832 / KCTC 3685 / LMG 17431 / NBRC 102448 / NCIMB 2269</strain>
    </source>
</reference>
<dbReference type="KEGG" id="hhd:HBHAL_3900"/>
<name>I0JQ22_HALH3</name>
<evidence type="ECO:0000313" key="1">
    <source>
        <dbReference type="EMBL" id="CCG46242.1"/>
    </source>
</evidence>
<protein>
    <submittedName>
        <fullName evidence="1">Uncharacterized protein</fullName>
    </submittedName>
</protein>